<proteinExistence type="predicted"/>
<reference evidence="3" key="1">
    <citation type="submission" date="2022-11" db="UniProtKB">
        <authorList>
            <consortium name="WormBaseParasite"/>
        </authorList>
    </citation>
    <scope>IDENTIFICATION</scope>
</reference>
<evidence type="ECO:0000313" key="2">
    <source>
        <dbReference type="Proteomes" id="UP000887540"/>
    </source>
</evidence>
<evidence type="ECO:0000256" key="1">
    <source>
        <dbReference type="SAM" id="SignalP"/>
    </source>
</evidence>
<name>A0A914DNI3_9BILA</name>
<evidence type="ECO:0000313" key="3">
    <source>
        <dbReference type="WBParaSite" id="ACRNAN_scaffold3353.g16701.t1"/>
    </source>
</evidence>
<dbReference type="PANTHER" id="PTHR36944:SF1">
    <property type="entry name" value="CPG4 DOMAIN-CONTAINING PROTEIN"/>
    <property type="match status" value="1"/>
</dbReference>
<dbReference type="WBParaSite" id="ACRNAN_scaffold3353.g16701.t1">
    <property type="protein sequence ID" value="ACRNAN_scaffold3353.g16701.t1"/>
    <property type="gene ID" value="ACRNAN_scaffold3353.g16701"/>
</dbReference>
<dbReference type="AlphaFoldDB" id="A0A914DNI3"/>
<feature type="chain" id="PRO_5037804334" evidence="1">
    <location>
        <begin position="18"/>
        <end position="299"/>
    </location>
</feature>
<accession>A0A914DNI3</accession>
<organism evidence="2 3">
    <name type="scientific">Acrobeloides nanus</name>
    <dbReference type="NCBI Taxonomy" id="290746"/>
    <lineage>
        <taxon>Eukaryota</taxon>
        <taxon>Metazoa</taxon>
        <taxon>Ecdysozoa</taxon>
        <taxon>Nematoda</taxon>
        <taxon>Chromadorea</taxon>
        <taxon>Rhabditida</taxon>
        <taxon>Tylenchina</taxon>
        <taxon>Cephalobomorpha</taxon>
        <taxon>Cephaloboidea</taxon>
        <taxon>Cephalobidae</taxon>
        <taxon>Acrobeloides</taxon>
    </lineage>
</organism>
<feature type="signal peptide" evidence="1">
    <location>
        <begin position="1"/>
        <end position="17"/>
    </location>
</feature>
<keyword evidence="2" id="KW-1185">Reference proteome</keyword>
<sequence length="299" mass="33224">MYLNFFLFILGIKSLHAFDDAPTLDPRIPTMSPHNAPTSDSCVGQCAFSFVDQIISDLGTGKSAGLLNLNYNDFLTAFSNTTFFEKFCSLYHGFQFCYTKCPHGYLQELLQRSAEIVDHFCVYNYQAIHDQFGCLAQLDQEVSKQCFNTCTSHHDAVTSLMQNFKQLALNGDSSQAEKYLGDSCEYVICTLHCDVPTIAHICSMETADLVINLTKKSFASMESLALDTGAVSKWPQVCADIKTYALPKIAPQTPPEHNETIIAQSLGVQNVSITKNDANQKSPILMISLMLVKILFVHI</sequence>
<keyword evidence="1" id="KW-0732">Signal</keyword>
<dbReference type="Proteomes" id="UP000887540">
    <property type="component" value="Unplaced"/>
</dbReference>
<dbReference type="PANTHER" id="PTHR36944">
    <property type="entry name" value="PROTEIN CBG02791-RELATED"/>
    <property type="match status" value="1"/>
</dbReference>
<protein>
    <submittedName>
        <fullName evidence="3">Chondroitin proteoglycan 4 domain-containing protein</fullName>
    </submittedName>
</protein>